<evidence type="ECO:0000313" key="3">
    <source>
        <dbReference type="EMBL" id="KAF2205644.1"/>
    </source>
</evidence>
<gene>
    <name evidence="3" type="ORF">GQ43DRAFT_287693</name>
</gene>
<keyword evidence="1" id="KW-1133">Transmembrane helix</keyword>
<dbReference type="OrthoDB" id="3918601at2759"/>
<dbReference type="PANTHER" id="PTHR39614">
    <property type="entry name" value="INTEGRAL MEMBRANE PROTEIN"/>
    <property type="match status" value="1"/>
</dbReference>
<feature type="transmembrane region" description="Helical" evidence="1">
    <location>
        <begin position="175"/>
        <end position="199"/>
    </location>
</feature>
<dbReference type="Proteomes" id="UP000799536">
    <property type="component" value="Unassembled WGS sequence"/>
</dbReference>
<proteinExistence type="predicted"/>
<feature type="domain" description="Rhodopsin" evidence="2">
    <location>
        <begin position="45"/>
        <end position="278"/>
    </location>
</feature>
<evidence type="ECO:0000313" key="4">
    <source>
        <dbReference type="Proteomes" id="UP000799536"/>
    </source>
</evidence>
<keyword evidence="1" id="KW-0472">Membrane</keyword>
<feature type="transmembrane region" description="Helical" evidence="1">
    <location>
        <begin position="137"/>
        <end position="155"/>
    </location>
</feature>
<sequence>MPSPMSPHSTNTHTSVVNICIWLGLILSGLSVIAKVFTKCARIRRQYKSAILLVDDYVLLLAMILAIAHSITASHQMSFAKRRDEMQTRDALLEGYQKSRYAAQLVYVATILAVKVAVILFGFLLEPPEKIKKALKLALGIIILWFMVTFFIVAFQCSPPRTWDIREGKCLNQAFIWSFAELFSTVIDCSLIAILGCIVMNLQHMHKAKYILMLVFSLRSLSVIPIGFKLHYIFQLQSASRSNLTNEFFNEENLVITTAMTMNTNIVVTCIPFMKTVMEYLQPGWSTSDVRQGAGYNMMSTRVKGGKVLFPRRVKDTPLVQTDTSLETPSWFSSQNGVSRDKMVPQNFNGLPTVQ</sequence>
<dbReference type="EMBL" id="ML993852">
    <property type="protein sequence ID" value="KAF2205644.1"/>
    <property type="molecule type" value="Genomic_DNA"/>
</dbReference>
<dbReference type="InterPro" id="IPR049326">
    <property type="entry name" value="Rhodopsin_dom_fungi"/>
</dbReference>
<dbReference type="PANTHER" id="PTHR39614:SF2">
    <property type="entry name" value="INTEGRAL MEMBRANE PROTEIN"/>
    <property type="match status" value="1"/>
</dbReference>
<comment type="caution">
    <text evidence="3">The sequence shown here is derived from an EMBL/GenBank/DDBJ whole genome shotgun (WGS) entry which is preliminary data.</text>
</comment>
<keyword evidence="1" id="KW-0812">Transmembrane</keyword>
<feature type="transmembrane region" description="Helical" evidence="1">
    <location>
        <begin position="15"/>
        <end position="38"/>
    </location>
</feature>
<evidence type="ECO:0000259" key="2">
    <source>
        <dbReference type="Pfam" id="PF20684"/>
    </source>
</evidence>
<name>A0A9P4MTS5_9PLEO</name>
<protein>
    <recommendedName>
        <fullName evidence="2">Rhodopsin domain-containing protein</fullName>
    </recommendedName>
</protein>
<keyword evidence="4" id="KW-1185">Reference proteome</keyword>
<evidence type="ECO:0000256" key="1">
    <source>
        <dbReference type="SAM" id="Phobius"/>
    </source>
</evidence>
<dbReference type="Pfam" id="PF20684">
    <property type="entry name" value="Fung_rhodopsin"/>
    <property type="match status" value="1"/>
</dbReference>
<feature type="transmembrane region" description="Helical" evidence="1">
    <location>
        <begin position="50"/>
        <end position="71"/>
    </location>
</feature>
<organism evidence="3 4">
    <name type="scientific">Delitschia confertaspora ATCC 74209</name>
    <dbReference type="NCBI Taxonomy" id="1513339"/>
    <lineage>
        <taxon>Eukaryota</taxon>
        <taxon>Fungi</taxon>
        <taxon>Dikarya</taxon>
        <taxon>Ascomycota</taxon>
        <taxon>Pezizomycotina</taxon>
        <taxon>Dothideomycetes</taxon>
        <taxon>Pleosporomycetidae</taxon>
        <taxon>Pleosporales</taxon>
        <taxon>Delitschiaceae</taxon>
        <taxon>Delitschia</taxon>
    </lineage>
</organism>
<feature type="transmembrane region" description="Helical" evidence="1">
    <location>
        <begin position="101"/>
        <end position="125"/>
    </location>
</feature>
<feature type="transmembrane region" description="Helical" evidence="1">
    <location>
        <begin position="211"/>
        <end position="234"/>
    </location>
</feature>
<accession>A0A9P4MTS5</accession>
<dbReference type="AlphaFoldDB" id="A0A9P4MTS5"/>
<reference evidence="3" key="1">
    <citation type="journal article" date="2020" name="Stud. Mycol.">
        <title>101 Dothideomycetes genomes: a test case for predicting lifestyles and emergence of pathogens.</title>
        <authorList>
            <person name="Haridas S."/>
            <person name="Albert R."/>
            <person name="Binder M."/>
            <person name="Bloem J."/>
            <person name="Labutti K."/>
            <person name="Salamov A."/>
            <person name="Andreopoulos B."/>
            <person name="Baker S."/>
            <person name="Barry K."/>
            <person name="Bills G."/>
            <person name="Bluhm B."/>
            <person name="Cannon C."/>
            <person name="Castanera R."/>
            <person name="Culley D."/>
            <person name="Daum C."/>
            <person name="Ezra D."/>
            <person name="Gonzalez J."/>
            <person name="Henrissat B."/>
            <person name="Kuo A."/>
            <person name="Liang C."/>
            <person name="Lipzen A."/>
            <person name="Lutzoni F."/>
            <person name="Magnuson J."/>
            <person name="Mondo S."/>
            <person name="Nolan M."/>
            <person name="Ohm R."/>
            <person name="Pangilinan J."/>
            <person name="Park H.-J."/>
            <person name="Ramirez L."/>
            <person name="Alfaro M."/>
            <person name="Sun H."/>
            <person name="Tritt A."/>
            <person name="Yoshinaga Y."/>
            <person name="Zwiers L.-H."/>
            <person name="Turgeon B."/>
            <person name="Goodwin S."/>
            <person name="Spatafora J."/>
            <person name="Crous P."/>
            <person name="Grigoriev I."/>
        </authorList>
    </citation>
    <scope>NUCLEOTIDE SEQUENCE</scope>
    <source>
        <strain evidence="3">ATCC 74209</strain>
    </source>
</reference>